<dbReference type="AlphaFoldDB" id="A0AA36N9E9"/>
<feature type="compositionally biased region" description="Low complexity" evidence="1">
    <location>
        <begin position="343"/>
        <end position="353"/>
    </location>
</feature>
<evidence type="ECO:0000313" key="3">
    <source>
        <dbReference type="EMBL" id="CAJ1397564.1"/>
    </source>
</evidence>
<dbReference type="PANTHER" id="PTHR47992">
    <property type="entry name" value="PROTEIN PHOSPHATASE"/>
    <property type="match status" value="1"/>
</dbReference>
<sequence>MVLGETVTATVLRRSQGNLGRAASACMQGDRTSFEDFHVLDQTAALVAVFDGHLGDEAAAFCAERLPLHLAKAETASEWQEAFKACDAELRERLPQTEAGTTATVVRVKESSQDALELLVGSCGDCRAVLWQKESNTLLSTRDHRPSDADERRRIEAAGGEVTKEDPDDPPRVDGVLSCSRALGSFELKQEALWPEDQKVSCLPDFYKWHATRGDWLILACDGIWDAASNEQVVDRVCRRATKGKDLGQVVEAMLQLCSSSLDNLTLVAIELGAVEPKDDTVTMNAGNFLTARREAVLAQYKSFGLRFGFSLEKNIPEQGPASLALVKTEPSPPHRRFPEWPLLPSSNTSLTSKADASKDHTSPSETSTEVMENQKSSASTPPTWEVDAERTMDDMEESFDFRSILAWFGCCGMRKAQRW</sequence>
<dbReference type="CDD" id="cd00143">
    <property type="entry name" value="PP2Cc"/>
    <property type="match status" value="1"/>
</dbReference>
<gene>
    <name evidence="3" type="ORF">EVOR1521_LOCUS21556</name>
</gene>
<feature type="compositionally biased region" description="Polar residues" evidence="1">
    <location>
        <begin position="364"/>
        <end position="383"/>
    </location>
</feature>
<accession>A0AA36N9E9</accession>
<dbReference type="SUPFAM" id="SSF81606">
    <property type="entry name" value="PP2C-like"/>
    <property type="match status" value="1"/>
</dbReference>
<reference evidence="3" key="1">
    <citation type="submission" date="2023-08" db="EMBL/GenBank/DDBJ databases">
        <authorList>
            <person name="Chen Y."/>
            <person name="Shah S."/>
            <person name="Dougan E. K."/>
            <person name="Thang M."/>
            <person name="Chan C."/>
        </authorList>
    </citation>
    <scope>NUCLEOTIDE SEQUENCE</scope>
</reference>
<dbReference type="InterPro" id="IPR015655">
    <property type="entry name" value="PP2C"/>
</dbReference>
<keyword evidence="4" id="KW-1185">Reference proteome</keyword>
<protein>
    <recommendedName>
        <fullName evidence="2">PPM-type phosphatase domain-containing protein</fullName>
    </recommendedName>
</protein>
<dbReference type="GO" id="GO:0004722">
    <property type="term" value="F:protein serine/threonine phosphatase activity"/>
    <property type="evidence" value="ECO:0007669"/>
    <property type="project" value="InterPro"/>
</dbReference>
<organism evidence="3 4">
    <name type="scientific">Effrenium voratum</name>
    <dbReference type="NCBI Taxonomy" id="2562239"/>
    <lineage>
        <taxon>Eukaryota</taxon>
        <taxon>Sar</taxon>
        <taxon>Alveolata</taxon>
        <taxon>Dinophyceae</taxon>
        <taxon>Suessiales</taxon>
        <taxon>Symbiodiniaceae</taxon>
        <taxon>Effrenium</taxon>
    </lineage>
</organism>
<dbReference type="Pfam" id="PF00481">
    <property type="entry name" value="PP2C"/>
    <property type="match status" value="1"/>
</dbReference>
<dbReference type="Proteomes" id="UP001178507">
    <property type="component" value="Unassembled WGS sequence"/>
</dbReference>
<evidence type="ECO:0000259" key="2">
    <source>
        <dbReference type="PROSITE" id="PS51746"/>
    </source>
</evidence>
<feature type="region of interest" description="Disordered" evidence="1">
    <location>
        <begin position="141"/>
        <end position="171"/>
    </location>
</feature>
<comment type="caution">
    <text evidence="3">The sequence shown here is derived from an EMBL/GenBank/DDBJ whole genome shotgun (WGS) entry which is preliminary data.</text>
</comment>
<dbReference type="PROSITE" id="PS51746">
    <property type="entry name" value="PPM_2"/>
    <property type="match status" value="1"/>
</dbReference>
<proteinExistence type="predicted"/>
<dbReference type="EMBL" id="CAUJNA010003270">
    <property type="protein sequence ID" value="CAJ1397564.1"/>
    <property type="molecule type" value="Genomic_DNA"/>
</dbReference>
<name>A0AA36N9E9_9DINO</name>
<dbReference type="InterPro" id="IPR036457">
    <property type="entry name" value="PPM-type-like_dom_sf"/>
</dbReference>
<evidence type="ECO:0000313" key="4">
    <source>
        <dbReference type="Proteomes" id="UP001178507"/>
    </source>
</evidence>
<feature type="region of interest" description="Disordered" evidence="1">
    <location>
        <begin position="326"/>
        <end position="387"/>
    </location>
</feature>
<dbReference type="Gene3D" id="3.60.40.10">
    <property type="entry name" value="PPM-type phosphatase domain"/>
    <property type="match status" value="1"/>
</dbReference>
<evidence type="ECO:0000256" key="1">
    <source>
        <dbReference type="SAM" id="MobiDB-lite"/>
    </source>
</evidence>
<dbReference type="InterPro" id="IPR001932">
    <property type="entry name" value="PPM-type_phosphatase-like_dom"/>
</dbReference>
<dbReference type="SMART" id="SM00332">
    <property type="entry name" value="PP2Cc"/>
    <property type="match status" value="1"/>
</dbReference>
<feature type="domain" description="PPM-type phosphatase" evidence="2">
    <location>
        <begin position="21"/>
        <end position="272"/>
    </location>
</feature>